<keyword evidence="2" id="KW-0597">Phosphoprotein</keyword>
<dbReference type="PANTHER" id="PTHR43156">
    <property type="entry name" value="STAGE II SPORULATION PROTEIN E-RELATED"/>
    <property type="match status" value="1"/>
</dbReference>
<dbReference type="InterPro" id="IPR001789">
    <property type="entry name" value="Sig_transdc_resp-reg_receiver"/>
</dbReference>
<dbReference type="Gene3D" id="3.60.40.10">
    <property type="entry name" value="PPM-type phosphatase domain"/>
    <property type="match status" value="1"/>
</dbReference>
<evidence type="ECO:0000313" key="6">
    <source>
        <dbReference type="Proteomes" id="UP001597118"/>
    </source>
</evidence>
<protein>
    <submittedName>
        <fullName evidence="5">SpoIIE family protein phosphatase</fullName>
    </submittedName>
</protein>
<evidence type="ECO:0000259" key="4">
    <source>
        <dbReference type="PROSITE" id="PS50110"/>
    </source>
</evidence>
<organism evidence="5 6">
    <name type="scientific">Pseudopedobacter beijingensis</name>
    <dbReference type="NCBI Taxonomy" id="1207056"/>
    <lineage>
        <taxon>Bacteria</taxon>
        <taxon>Pseudomonadati</taxon>
        <taxon>Bacteroidota</taxon>
        <taxon>Sphingobacteriia</taxon>
        <taxon>Sphingobacteriales</taxon>
        <taxon>Sphingobacteriaceae</taxon>
        <taxon>Pseudopedobacter</taxon>
    </lineage>
</organism>
<dbReference type="PROSITE" id="PS50110">
    <property type="entry name" value="RESPONSE_REGULATORY"/>
    <property type="match status" value="1"/>
</dbReference>
<sequence>MSNKILLVDDEIFQLKLIEKLLKSNGYTCKTATSVRQAEAILKNFTPDMIISDYDMPEVNGFVFREKLLENESVKDVPFIFLTSFNNDDLIQRGLDLKALDYIPKNVPPSQLIAKINNIMKAAQEQYQKSLAELRKVAEKLNLKNIPYTAPQLQHFELNFFNQSYQNHPGGDFIDFIKIDDRYTFVVLGDVMGKKWGAWFFSFSFLSYIRSAIRLCVFEGSISLSEILSKINKVIFHDDFFEDVFSTLSILILDDEKGTIDYSGAGDLPVYKYNKDKKELSSFRSRGLLLGFFEDGNYDEQQIQVTEGDEVFVISDGLIDFEVNGKNKSDIKMFENKLLDLKRREVGFEELKNTLINKHETQIDDCSFIVIKRK</sequence>
<keyword evidence="6" id="KW-1185">Reference proteome</keyword>
<comment type="caution">
    <text evidence="5">The sequence shown here is derived from an EMBL/GenBank/DDBJ whole genome shotgun (WGS) entry which is preliminary data.</text>
</comment>
<evidence type="ECO:0000256" key="1">
    <source>
        <dbReference type="ARBA" id="ARBA00022801"/>
    </source>
</evidence>
<dbReference type="SMART" id="SM00331">
    <property type="entry name" value="PP2C_SIG"/>
    <property type="match status" value="1"/>
</dbReference>
<dbReference type="PANTHER" id="PTHR43156:SF2">
    <property type="entry name" value="STAGE II SPORULATION PROTEIN E"/>
    <property type="match status" value="1"/>
</dbReference>
<proteinExistence type="predicted"/>
<evidence type="ECO:0000313" key="5">
    <source>
        <dbReference type="EMBL" id="MFD1631712.1"/>
    </source>
</evidence>
<dbReference type="InterPro" id="IPR001932">
    <property type="entry name" value="PPM-type_phosphatase-like_dom"/>
</dbReference>
<keyword evidence="3" id="KW-0175">Coiled coil</keyword>
<gene>
    <name evidence="5" type="ORF">ACFSAH_17700</name>
</gene>
<dbReference type="Pfam" id="PF07228">
    <property type="entry name" value="SpoIIE"/>
    <property type="match status" value="1"/>
</dbReference>
<keyword evidence="1" id="KW-0378">Hydrolase</keyword>
<dbReference type="SUPFAM" id="SSF81606">
    <property type="entry name" value="PP2C-like"/>
    <property type="match status" value="1"/>
</dbReference>
<evidence type="ECO:0000256" key="3">
    <source>
        <dbReference type="SAM" id="Coils"/>
    </source>
</evidence>
<dbReference type="SMART" id="SM00448">
    <property type="entry name" value="REC"/>
    <property type="match status" value="1"/>
</dbReference>
<dbReference type="RefSeq" id="WP_379664079.1">
    <property type="nucleotide sequence ID" value="NZ_JBHUDG010000050.1"/>
</dbReference>
<feature type="modified residue" description="4-aspartylphosphate" evidence="2">
    <location>
        <position position="53"/>
    </location>
</feature>
<dbReference type="Proteomes" id="UP001597118">
    <property type="component" value="Unassembled WGS sequence"/>
</dbReference>
<dbReference type="SUPFAM" id="SSF52172">
    <property type="entry name" value="CheY-like"/>
    <property type="match status" value="1"/>
</dbReference>
<dbReference type="Gene3D" id="3.40.50.2300">
    <property type="match status" value="1"/>
</dbReference>
<name>A0ABW4IIB1_9SPHI</name>
<dbReference type="EMBL" id="JBHUDG010000050">
    <property type="protein sequence ID" value="MFD1631712.1"/>
    <property type="molecule type" value="Genomic_DNA"/>
</dbReference>
<dbReference type="Pfam" id="PF00072">
    <property type="entry name" value="Response_reg"/>
    <property type="match status" value="1"/>
</dbReference>
<feature type="domain" description="Response regulatory" evidence="4">
    <location>
        <begin position="4"/>
        <end position="120"/>
    </location>
</feature>
<dbReference type="InterPro" id="IPR011006">
    <property type="entry name" value="CheY-like_superfamily"/>
</dbReference>
<reference evidence="6" key="1">
    <citation type="journal article" date="2019" name="Int. J. Syst. Evol. Microbiol.">
        <title>The Global Catalogue of Microorganisms (GCM) 10K type strain sequencing project: providing services to taxonomists for standard genome sequencing and annotation.</title>
        <authorList>
            <consortium name="The Broad Institute Genomics Platform"/>
            <consortium name="The Broad Institute Genome Sequencing Center for Infectious Disease"/>
            <person name="Wu L."/>
            <person name="Ma J."/>
        </authorList>
    </citation>
    <scope>NUCLEOTIDE SEQUENCE [LARGE SCALE GENOMIC DNA]</scope>
    <source>
        <strain evidence="6">CCUG 53762</strain>
    </source>
</reference>
<evidence type="ECO:0000256" key="2">
    <source>
        <dbReference type="PROSITE-ProRule" id="PRU00169"/>
    </source>
</evidence>
<feature type="coiled-coil region" evidence="3">
    <location>
        <begin position="113"/>
        <end position="144"/>
    </location>
</feature>
<dbReference type="InterPro" id="IPR036457">
    <property type="entry name" value="PPM-type-like_dom_sf"/>
</dbReference>
<dbReference type="CDD" id="cd00156">
    <property type="entry name" value="REC"/>
    <property type="match status" value="1"/>
</dbReference>
<accession>A0ABW4IIB1</accession>
<dbReference type="InterPro" id="IPR052016">
    <property type="entry name" value="Bact_Sigma-Reg"/>
</dbReference>